<evidence type="ECO:0000256" key="1">
    <source>
        <dbReference type="SAM" id="Phobius"/>
    </source>
</evidence>
<feature type="transmembrane region" description="Helical" evidence="1">
    <location>
        <begin position="251"/>
        <end position="271"/>
    </location>
</feature>
<dbReference type="Pfam" id="PF22564">
    <property type="entry name" value="HAAS"/>
    <property type="match status" value="1"/>
</dbReference>
<dbReference type="Pfam" id="PF13796">
    <property type="entry name" value="Sensor"/>
    <property type="match status" value="1"/>
</dbReference>
<keyword evidence="4" id="KW-1185">Reference proteome</keyword>
<sequence length="290" mass="32231">MTKHHVQIQAYLSELRTALQGQPAGLIQDAIYDAESHLLEGLSGDASAQIDSLIADYGKPADIAAQYIQMESEVQRFLHGKDVERPRFNGFFEPLFCVKDYKALGYFFVSLPLSVMYFAWAVLFGLPAVVLSVVVVGLPLLSLFLRSQSYLALIEGQLINTLLGVRMPRRPNQASGLGKVVRKPWETMLSTVKSPQGWKAAFYSVLHLPLSATYFALSCLLFIGSLAFIVTPVVDPIIHAFAPHLAIDIDWYWFPVTFLVGVIGMTLSMHITRVLVLLQSSIASYLLIKR</sequence>
<organism evidence="3 4">
    <name type="scientific">Fluctibacter halophilus</name>
    <dbReference type="NCBI Taxonomy" id="226011"/>
    <lineage>
        <taxon>Bacteria</taxon>
        <taxon>Pseudomonadati</taxon>
        <taxon>Pseudomonadota</taxon>
        <taxon>Gammaproteobacteria</taxon>
        <taxon>Alteromonadales</taxon>
        <taxon>Alteromonadaceae</taxon>
        <taxon>Fluctibacter</taxon>
    </lineage>
</organism>
<proteinExistence type="predicted"/>
<feature type="transmembrane region" description="Helical" evidence="1">
    <location>
        <begin position="126"/>
        <end position="145"/>
    </location>
</feature>
<evidence type="ECO:0000313" key="4">
    <source>
        <dbReference type="Proteomes" id="UP001520878"/>
    </source>
</evidence>
<dbReference type="InterPro" id="IPR025828">
    <property type="entry name" value="Put_sensor_dom"/>
</dbReference>
<protein>
    <submittedName>
        <fullName evidence="3">Sensor domain-containing protein</fullName>
    </submittedName>
</protein>
<evidence type="ECO:0000259" key="2">
    <source>
        <dbReference type="Pfam" id="PF13796"/>
    </source>
</evidence>
<gene>
    <name evidence="3" type="ORF">LJ739_07395</name>
</gene>
<feature type="domain" description="Putative sensor" evidence="2">
    <location>
        <begin position="106"/>
        <end position="287"/>
    </location>
</feature>
<dbReference type="EMBL" id="JAJEWP010000001">
    <property type="protein sequence ID" value="MCC2616061.1"/>
    <property type="molecule type" value="Genomic_DNA"/>
</dbReference>
<keyword evidence="1" id="KW-0812">Transmembrane</keyword>
<reference evidence="3 4" key="1">
    <citation type="submission" date="2021-10" db="EMBL/GenBank/DDBJ databases">
        <title>Draft genome of Aestuariibacter halophilus JC2043.</title>
        <authorList>
            <person name="Emsley S.A."/>
            <person name="Pfannmuller K.M."/>
            <person name="Ushijima B."/>
            <person name="Saw J.H."/>
            <person name="Videau P."/>
        </authorList>
    </citation>
    <scope>NUCLEOTIDE SEQUENCE [LARGE SCALE GENOMIC DNA]</scope>
    <source>
        <strain evidence="3 4">JC2043</strain>
    </source>
</reference>
<feature type="transmembrane region" description="Helical" evidence="1">
    <location>
        <begin position="103"/>
        <end position="120"/>
    </location>
</feature>
<feature type="transmembrane region" description="Helical" evidence="1">
    <location>
        <begin position="212"/>
        <end position="231"/>
    </location>
</feature>
<accession>A0ABS8G7G2</accession>
<name>A0ABS8G7G2_9ALTE</name>
<dbReference type="Proteomes" id="UP001520878">
    <property type="component" value="Unassembled WGS sequence"/>
</dbReference>
<keyword evidence="1" id="KW-0472">Membrane</keyword>
<evidence type="ECO:0000313" key="3">
    <source>
        <dbReference type="EMBL" id="MCC2616061.1"/>
    </source>
</evidence>
<dbReference type="RefSeq" id="WP_229158678.1">
    <property type="nucleotide sequence ID" value="NZ_JAJEWP010000001.1"/>
</dbReference>
<keyword evidence="1" id="KW-1133">Transmembrane helix</keyword>
<comment type="caution">
    <text evidence="3">The sequence shown here is derived from an EMBL/GenBank/DDBJ whole genome shotgun (WGS) entry which is preliminary data.</text>
</comment>